<evidence type="ECO:0000313" key="1">
    <source>
        <dbReference type="EMBL" id="TLF38444.1"/>
    </source>
</evidence>
<comment type="caution">
    <text evidence="1">The sequence shown here is derived from an EMBL/GenBank/DDBJ whole genome shotgun (WGS) entry which is preliminary data.</text>
</comment>
<dbReference type="AlphaFoldDB" id="A0A5R8LMI6"/>
<dbReference type="Proteomes" id="UP000309885">
    <property type="component" value="Unassembled WGS sequence"/>
</dbReference>
<organism evidence="1 2">
    <name type="scientific">Lacticaseibacillus zeae</name>
    <name type="common">Lactobacillus zeae</name>
    <dbReference type="NCBI Taxonomy" id="57037"/>
    <lineage>
        <taxon>Bacteria</taxon>
        <taxon>Bacillati</taxon>
        <taxon>Bacillota</taxon>
        <taxon>Bacilli</taxon>
        <taxon>Lactobacillales</taxon>
        <taxon>Lactobacillaceae</taxon>
        <taxon>Lacticaseibacillus</taxon>
    </lineage>
</organism>
<proteinExistence type="predicted"/>
<name>A0A5R8LMI6_LACZE</name>
<reference evidence="1 2" key="1">
    <citation type="submission" date="2019-05" db="EMBL/GenBank/DDBJ databases">
        <title>Genome-based reclassification of Lactobacillus casei as Lactobacillus casei subsp. casei. subsp.nov., description of Lactobacillus casei subsp. zeae subsp. nov., and emended description of Lactobacillus casei.</title>
        <authorList>
            <person name="Huang C.-H."/>
        </authorList>
    </citation>
    <scope>NUCLEOTIDE SEQUENCE [LARGE SCALE GENOMIC DNA]</scope>
    <source>
        <strain evidence="1 2">CRBIP24.44</strain>
    </source>
</reference>
<accession>A0A5R8LMI6</accession>
<protein>
    <submittedName>
        <fullName evidence="1">Uncharacterized protein</fullName>
    </submittedName>
</protein>
<evidence type="ECO:0000313" key="2">
    <source>
        <dbReference type="Proteomes" id="UP000309885"/>
    </source>
</evidence>
<dbReference type="EMBL" id="VBWO01000010">
    <property type="protein sequence ID" value="TLF38444.1"/>
    <property type="molecule type" value="Genomic_DNA"/>
</dbReference>
<sequence length="62" mass="6522">MGLSCEVVVGGAFFAPPTTRPSFETLPVLQRLKVVPTTLASRSPALALAGDCGVWHEIELIA</sequence>
<gene>
    <name evidence="1" type="ORF">FEI15_10695</name>
</gene>